<keyword evidence="1" id="KW-0479">Metal-binding</keyword>
<dbReference type="InterPro" id="IPR011990">
    <property type="entry name" value="TPR-like_helical_dom_sf"/>
</dbReference>
<dbReference type="Proteomes" id="UP000266841">
    <property type="component" value="Unassembled WGS sequence"/>
</dbReference>
<keyword evidence="3" id="KW-0862">Zinc</keyword>
<evidence type="ECO:0000313" key="7">
    <source>
        <dbReference type="Proteomes" id="UP000266841"/>
    </source>
</evidence>
<keyword evidence="2 4" id="KW-0863">Zinc-finger</keyword>
<comment type="caution">
    <text evidence="6">The sequence shown here is derived from an EMBL/GenBank/DDBJ whole genome shotgun (WGS) entry which is preliminary data.</text>
</comment>
<dbReference type="InterPro" id="IPR002893">
    <property type="entry name" value="Znf_MYND"/>
</dbReference>
<organism evidence="6 7">
    <name type="scientific">Thalassiosira oceanica</name>
    <name type="common">Marine diatom</name>
    <dbReference type="NCBI Taxonomy" id="159749"/>
    <lineage>
        <taxon>Eukaryota</taxon>
        <taxon>Sar</taxon>
        <taxon>Stramenopiles</taxon>
        <taxon>Ochrophyta</taxon>
        <taxon>Bacillariophyta</taxon>
        <taxon>Coscinodiscophyceae</taxon>
        <taxon>Thalassiosirophycidae</taxon>
        <taxon>Thalassiosirales</taxon>
        <taxon>Thalassiosiraceae</taxon>
        <taxon>Thalassiosira</taxon>
    </lineage>
</organism>
<reference evidence="6 7" key="1">
    <citation type="journal article" date="2012" name="Genome Biol.">
        <title>Genome and low-iron response of an oceanic diatom adapted to chronic iron limitation.</title>
        <authorList>
            <person name="Lommer M."/>
            <person name="Specht M."/>
            <person name="Roy A.S."/>
            <person name="Kraemer L."/>
            <person name="Andreson R."/>
            <person name="Gutowska M.A."/>
            <person name="Wolf J."/>
            <person name="Bergner S.V."/>
            <person name="Schilhabel M.B."/>
            <person name="Klostermeier U.C."/>
            <person name="Beiko R.G."/>
            <person name="Rosenstiel P."/>
            <person name="Hippler M."/>
            <person name="Laroche J."/>
        </authorList>
    </citation>
    <scope>NUCLEOTIDE SEQUENCE [LARGE SCALE GENOMIC DNA]</scope>
    <source>
        <strain evidence="6 7">CCMP1005</strain>
    </source>
</reference>
<dbReference type="Pfam" id="PF01753">
    <property type="entry name" value="zf-MYND"/>
    <property type="match status" value="1"/>
</dbReference>
<gene>
    <name evidence="6" type="ORF">THAOC_17496</name>
</gene>
<dbReference type="Gene3D" id="1.25.40.10">
    <property type="entry name" value="Tetratricopeptide repeat domain"/>
    <property type="match status" value="1"/>
</dbReference>
<dbReference type="PANTHER" id="PTHR46758">
    <property type="entry name" value="MYND DOMAIN-CONTAINING"/>
    <property type="match status" value="1"/>
</dbReference>
<dbReference type="PANTHER" id="PTHR46758:SF2">
    <property type="entry name" value="OJ1485_B09.11 PROTEIN"/>
    <property type="match status" value="1"/>
</dbReference>
<dbReference type="GO" id="GO:0008270">
    <property type="term" value="F:zinc ion binding"/>
    <property type="evidence" value="ECO:0007669"/>
    <property type="project" value="UniProtKB-KW"/>
</dbReference>
<dbReference type="SUPFAM" id="SSF81901">
    <property type="entry name" value="HCP-like"/>
    <property type="match status" value="1"/>
</dbReference>
<evidence type="ECO:0000256" key="3">
    <source>
        <dbReference type="ARBA" id="ARBA00022833"/>
    </source>
</evidence>
<protein>
    <recommendedName>
        <fullName evidence="5">MYND-type domain-containing protein</fullName>
    </recommendedName>
</protein>
<evidence type="ECO:0000256" key="1">
    <source>
        <dbReference type="ARBA" id="ARBA00022723"/>
    </source>
</evidence>
<dbReference type="PROSITE" id="PS50865">
    <property type="entry name" value="ZF_MYND_2"/>
    <property type="match status" value="1"/>
</dbReference>
<evidence type="ECO:0000259" key="5">
    <source>
        <dbReference type="PROSITE" id="PS50865"/>
    </source>
</evidence>
<sequence>DTRTTHNTIGKFEVLSLVASERSRARTPGRAGVVAASKVPRGPWELTDWQNWQSDAIELGLGRFGLSPGLDAGQDDGDEPPKLTGEERLFKEIQMQEELLNALPDAISDILPKKRQMEKGVARVLPKERLHDILRRSEHEKKLGQLQFKYLMLNVSDELARSCARDIRESGLGIGKCPLCRESLDGKTKAEQKAQEMALAKRGVIWAQSQVGQYMIVGVRGFEGQVQTRLDWINKAAAQNFPPALYDLSIFHRSGIAFVLEKSEEKANELLLEAANLGYAKANSDLSKVFKFGFGGFEEDLGEAYSRASVAFAIDRSNEDAAKMLAIMFHENASEYSPYLACYYLNIAANEETSGDSCFLYSQALIEMNSHLHNCLNLIGFNATPAAFFWARKSCDMGFDCGREMLKKWEGERQSFCANCGKNAQSGEKYKQCSNCRAQWYVSKECQVEAWNAGHKKDCKRARILMFEDYLNAELEVLPGDLLRYVIWRHLDVRPEGSNTSLNGFVALVCFFRTS</sequence>
<evidence type="ECO:0000256" key="2">
    <source>
        <dbReference type="ARBA" id="ARBA00022771"/>
    </source>
</evidence>
<evidence type="ECO:0000313" key="6">
    <source>
        <dbReference type="EMBL" id="EJK61918.1"/>
    </source>
</evidence>
<feature type="domain" description="MYND-type" evidence="5">
    <location>
        <begin position="417"/>
        <end position="459"/>
    </location>
</feature>
<proteinExistence type="predicted"/>
<dbReference type="SUPFAM" id="SSF144232">
    <property type="entry name" value="HIT/MYND zinc finger-like"/>
    <property type="match status" value="1"/>
</dbReference>
<accession>K0S713</accession>
<dbReference type="AlphaFoldDB" id="K0S713"/>
<evidence type="ECO:0000256" key="4">
    <source>
        <dbReference type="PROSITE-ProRule" id="PRU00134"/>
    </source>
</evidence>
<dbReference type="Gene3D" id="6.10.140.2220">
    <property type="match status" value="1"/>
</dbReference>
<feature type="non-terminal residue" evidence="6">
    <location>
        <position position="1"/>
    </location>
</feature>
<dbReference type="OrthoDB" id="265717at2759"/>
<dbReference type="EMBL" id="AGNL01019311">
    <property type="protein sequence ID" value="EJK61918.1"/>
    <property type="molecule type" value="Genomic_DNA"/>
</dbReference>
<keyword evidence="7" id="KW-1185">Reference proteome</keyword>
<dbReference type="InterPro" id="IPR044508">
    <property type="entry name" value="At5g50450/At1g67340-like"/>
</dbReference>
<name>K0S713_THAOC</name>